<dbReference type="Proteomes" id="UP000245771">
    <property type="component" value="Unassembled WGS sequence"/>
</dbReference>
<protein>
    <recommendedName>
        <fullName evidence="4">WD40 repeat-containing protein SMU1</fullName>
    </recommendedName>
</protein>
<accession>A0A316V1M6</accession>
<feature type="repeat" description="WD" evidence="5">
    <location>
        <begin position="536"/>
        <end position="562"/>
    </location>
</feature>
<dbReference type="SUPFAM" id="SSF50978">
    <property type="entry name" value="WD40 repeat-like"/>
    <property type="match status" value="1"/>
</dbReference>
<keyword evidence="2 5" id="KW-0853">WD repeat</keyword>
<evidence type="ECO:0000313" key="6">
    <source>
        <dbReference type="EMBL" id="PWN31446.1"/>
    </source>
</evidence>
<dbReference type="PROSITE" id="PS50082">
    <property type="entry name" value="WD_REPEATS_2"/>
    <property type="match status" value="6"/>
</dbReference>
<dbReference type="CDD" id="cd00200">
    <property type="entry name" value="WD40"/>
    <property type="match status" value="1"/>
</dbReference>
<dbReference type="OrthoDB" id="674604at2759"/>
<evidence type="ECO:0000256" key="4">
    <source>
        <dbReference type="ARBA" id="ARBA00026184"/>
    </source>
</evidence>
<dbReference type="SMART" id="SM00320">
    <property type="entry name" value="WD40"/>
    <property type="match status" value="7"/>
</dbReference>
<dbReference type="InParanoid" id="A0A316V1M6"/>
<dbReference type="GO" id="GO:0016607">
    <property type="term" value="C:nuclear speck"/>
    <property type="evidence" value="ECO:0007669"/>
    <property type="project" value="UniProtKB-SubCell"/>
</dbReference>
<reference evidence="6 7" key="1">
    <citation type="journal article" date="2018" name="Mol. Biol. Evol.">
        <title>Broad Genomic Sampling Reveals a Smut Pathogenic Ancestry of the Fungal Clade Ustilaginomycotina.</title>
        <authorList>
            <person name="Kijpornyongpan T."/>
            <person name="Mondo S.J."/>
            <person name="Barry K."/>
            <person name="Sandor L."/>
            <person name="Lee J."/>
            <person name="Lipzen A."/>
            <person name="Pangilinan J."/>
            <person name="LaButti K."/>
            <person name="Hainaut M."/>
            <person name="Henrissat B."/>
            <person name="Grigoriev I.V."/>
            <person name="Spatafora J.W."/>
            <person name="Aime M.C."/>
        </authorList>
    </citation>
    <scope>NUCLEOTIDE SEQUENCE [LARGE SCALE GENOMIC DNA]</scope>
    <source>
        <strain evidence="6 7">MCA 3882</strain>
    </source>
</reference>
<dbReference type="GeneID" id="37017653"/>
<gene>
    <name evidence="6" type="ORF">FA14DRAFT_109315</name>
</gene>
<evidence type="ECO:0000256" key="5">
    <source>
        <dbReference type="PROSITE-ProRule" id="PRU00221"/>
    </source>
</evidence>
<feature type="non-terminal residue" evidence="6">
    <location>
        <position position="1"/>
    </location>
</feature>
<dbReference type="PROSITE" id="PS50294">
    <property type="entry name" value="WD_REPEATS_REGION"/>
    <property type="match status" value="2"/>
</dbReference>
<proteinExistence type="predicted"/>
<dbReference type="RefSeq" id="XP_025351748.1">
    <property type="nucleotide sequence ID" value="XM_025495872.1"/>
</dbReference>
<name>A0A316V1M6_9BASI</name>
<keyword evidence="3" id="KW-0677">Repeat</keyword>
<dbReference type="PROSITE" id="PS00678">
    <property type="entry name" value="WD_REPEATS_1"/>
    <property type="match status" value="1"/>
</dbReference>
<evidence type="ECO:0000256" key="3">
    <source>
        <dbReference type="ARBA" id="ARBA00022737"/>
    </source>
</evidence>
<organism evidence="6 7">
    <name type="scientific">Meira miltonrushii</name>
    <dbReference type="NCBI Taxonomy" id="1280837"/>
    <lineage>
        <taxon>Eukaryota</taxon>
        <taxon>Fungi</taxon>
        <taxon>Dikarya</taxon>
        <taxon>Basidiomycota</taxon>
        <taxon>Ustilaginomycotina</taxon>
        <taxon>Exobasidiomycetes</taxon>
        <taxon>Exobasidiales</taxon>
        <taxon>Brachybasidiaceae</taxon>
        <taxon>Meira</taxon>
    </lineage>
</organism>
<evidence type="ECO:0000256" key="2">
    <source>
        <dbReference type="ARBA" id="ARBA00022574"/>
    </source>
</evidence>
<dbReference type="InterPro" id="IPR001680">
    <property type="entry name" value="WD40_rpt"/>
</dbReference>
<feature type="repeat" description="WD" evidence="5">
    <location>
        <begin position="358"/>
        <end position="399"/>
    </location>
</feature>
<dbReference type="InterPro" id="IPR019775">
    <property type="entry name" value="WD40_repeat_CS"/>
</dbReference>
<dbReference type="GO" id="GO:0000398">
    <property type="term" value="P:mRNA splicing, via spliceosome"/>
    <property type="evidence" value="ECO:0007669"/>
    <property type="project" value="InterPro"/>
</dbReference>
<feature type="repeat" description="WD" evidence="5">
    <location>
        <begin position="262"/>
        <end position="304"/>
    </location>
</feature>
<dbReference type="Gene3D" id="2.130.10.10">
    <property type="entry name" value="YVTN repeat-like/Quinoprotein amine dehydrogenase"/>
    <property type="match status" value="3"/>
</dbReference>
<feature type="non-terminal residue" evidence="6">
    <location>
        <position position="562"/>
    </location>
</feature>
<keyword evidence="7" id="KW-1185">Reference proteome</keyword>
<dbReference type="PRINTS" id="PR00320">
    <property type="entry name" value="GPROTEINBRPT"/>
</dbReference>
<feature type="repeat" description="WD" evidence="5">
    <location>
        <begin position="304"/>
        <end position="345"/>
    </location>
</feature>
<dbReference type="InterPro" id="IPR045184">
    <property type="entry name" value="SMU1"/>
</dbReference>
<comment type="subcellular location">
    <subcellularLocation>
        <location evidence="1">Nucleus speckle</location>
    </subcellularLocation>
</comment>
<feature type="repeat" description="WD" evidence="5">
    <location>
        <begin position="400"/>
        <end position="441"/>
    </location>
</feature>
<dbReference type="InterPro" id="IPR015943">
    <property type="entry name" value="WD40/YVTN_repeat-like_dom_sf"/>
</dbReference>
<dbReference type="EMBL" id="KZ819608">
    <property type="protein sequence ID" value="PWN31446.1"/>
    <property type="molecule type" value="Genomic_DNA"/>
</dbReference>
<evidence type="ECO:0000256" key="1">
    <source>
        <dbReference type="ARBA" id="ARBA00004324"/>
    </source>
</evidence>
<dbReference type="Pfam" id="PF00400">
    <property type="entry name" value="WD40"/>
    <property type="match status" value="7"/>
</dbReference>
<dbReference type="InterPro" id="IPR036322">
    <property type="entry name" value="WD40_repeat_dom_sf"/>
</dbReference>
<evidence type="ECO:0000313" key="7">
    <source>
        <dbReference type="Proteomes" id="UP000245771"/>
    </source>
</evidence>
<dbReference type="PANTHER" id="PTHR22848">
    <property type="entry name" value="WD40 REPEAT PROTEIN"/>
    <property type="match status" value="1"/>
</dbReference>
<sequence length="562" mass="61913">PHVRPLEGALSSLGDSSSSTLALSAIRASQQSAILRWQDGNIRDDMLRIIDQFLEEEGMGATRQILAEEWSGKVRERDESAGDARKLRKAILEGAYEEVDKLLSKPLVRSSNAFKYAVFKQQYLEHIELREYQKAFTFLNKRLRELEHYQPFAGEFRDLCYLLSGKSISDAPSFRAWEGVRPAREALVAQFSDLLEQDRSEMSGQTSKAPFIPPHRLKTLVHQAVAYQVEFSRYHPKKAPRVSTLLYDYESFVCPNAIMSTCYGHRKNVKALAWVGQEGRSIASGSSDGTVRLWSTSNAQQEAVFEHGSRVWDVAATESGNLIASAGGHALVKLWNTSSRECVANLGGLASAGTGSSVVPPTGDVYSCAFDGYGAHLLTGGYDKIVRLYDLTSSTLIKTFTGHGLGVSSVTFDPAGRMAVTASKDCSVRLWDLNSGLCIRTVYGHLGECTSVELSESGREMLTASKDNSSMLHDLRTLKPLQRFKGAQNTRANFVRASFAHNSLIASGSEDGTVLLWDQESSECLQTLTGHGEGVVYCARWNRAQSLLASCGDDGTVRTWYW</sequence>
<dbReference type="AlphaFoldDB" id="A0A316V1M6"/>
<dbReference type="InterPro" id="IPR020472">
    <property type="entry name" value="WD40_PAC1"/>
</dbReference>
<feature type="repeat" description="WD" evidence="5">
    <location>
        <begin position="502"/>
        <end position="527"/>
    </location>
</feature>
<dbReference type="STRING" id="1280837.A0A316V1M6"/>